<comment type="caution">
    <text evidence="2">The sequence shown here is derived from an EMBL/GenBank/DDBJ whole genome shotgun (WGS) entry which is preliminary data.</text>
</comment>
<dbReference type="EMBL" id="JWZX01002190">
    <property type="protein sequence ID" value="KOO30628.1"/>
    <property type="molecule type" value="Genomic_DNA"/>
</dbReference>
<protein>
    <submittedName>
        <fullName evidence="2">Uncharacterized protein</fullName>
    </submittedName>
</protein>
<evidence type="ECO:0000313" key="3">
    <source>
        <dbReference type="Proteomes" id="UP000037460"/>
    </source>
</evidence>
<feature type="region of interest" description="Disordered" evidence="1">
    <location>
        <begin position="152"/>
        <end position="182"/>
    </location>
</feature>
<accession>A0A0M0JWW4</accession>
<organism evidence="2 3">
    <name type="scientific">Chrysochromulina tobinii</name>
    <dbReference type="NCBI Taxonomy" id="1460289"/>
    <lineage>
        <taxon>Eukaryota</taxon>
        <taxon>Haptista</taxon>
        <taxon>Haptophyta</taxon>
        <taxon>Prymnesiophyceae</taxon>
        <taxon>Prymnesiales</taxon>
        <taxon>Chrysochromulinaceae</taxon>
        <taxon>Chrysochromulina</taxon>
    </lineage>
</organism>
<name>A0A0M0JWW4_9EUKA</name>
<evidence type="ECO:0000313" key="2">
    <source>
        <dbReference type="EMBL" id="KOO30628.1"/>
    </source>
</evidence>
<keyword evidence="3" id="KW-1185">Reference proteome</keyword>
<proteinExistence type="predicted"/>
<reference evidence="3" key="1">
    <citation type="journal article" date="2015" name="PLoS Genet.">
        <title>Genome Sequence and Transcriptome Analyses of Chrysochromulina tobin: Metabolic Tools for Enhanced Algal Fitness in the Prominent Order Prymnesiales (Haptophyceae).</title>
        <authorList>
            <person name="Hovde B.T."/>
            <person name="Deodato C.R."/>
            <person name="Hunsperger H.M."/>
            <person name="Ryken S.A."/>
            <person name="Yost W."/>
            <person name="Jha R.K."/>
            <person name="Patterson J."/>
            <person name="Monnat R.J. Jr."/>
            <person name="Barlow S.B."/>
            <person name="Starkenburg S.R."/>
            <person name="Cattolico R.A."/>
        </authorList>
    </citation>
    <scope>NUCLEOTIDE SEQUENCE</scope>
    <source>
        <strain evidence="3">CCMP291</strain>
    </source>
</reference>
<sequence length="251" mass="26795">MQRVVDEAIRADRCASARELQTRLDGMTASLLATVSSHVLTTAKAEVEAAVALTREQLEAAGRATQEAIRRFGDDVLANHLRPALQPPDVMESVLEAALAEVSQHGACAAEATTQAHAAAALAGRAAALAERAAAQVGTVLEELGQRQSVAEAAARAPGLPSPQAVQRSPMDKEEQLRRLSPSLMSAEDEEKILGLVNRRLSELARAAVEARNDESEDEIDEIDEMDEVDEMDEMDEDPAAPFFVDVVPGP</sequence>
<dbReference type="Proteomes" id="UP000037460">
    <property type="component" value="Unassembled WGS sequence"/>
</dbReference>
<gene>
    <name evidence="2" type="ORF">Ctob_014088</name>
</gene>
<evidence type="ECO:0000256" key="1">
    <source>
        <dbReference type="SAM" id="MobiDB-lite"/>
    </source>
</evidence>
<dbReference type="AlphaFoldDB" id="A0A0M0JWW4"/>